<keyword evidence="20" id="KW-1185">Reference proteome</keyword>
<dbReference type="AlphaFoldDB" id="A0A0T6BDZ8"/>
<reference evidence="19 20" key="1">
    <citation type="submission" date="2015-09" db="EMBL/GenBank/DDBJ databases">
        <title>Draft genome of the scarab beetle Oryctes borbonicus.</title>
        <authorList>
            <person name="Meyer J.M."/>
            <person name="Markov G.V."/>
            <person name="Baskaran P."/>
            <person name="Herrmann M."/>
            <person name="Sommer R.J."/>
            <person name="Roedelsperger C."/>
        </authorList>
    </citation>
    <scope>NUCLEOTIDE SEQUENCE [LARGE SCALE GENOMIC DNA]</scope>
    <source>
        <strain evidence="19">OB123</strain>
        <tissue evidence="19">Whole animal</tissue>
    </source>
</reference>
<dbReference type="InterPro" id="IPR029765">
    <property type="entry name" value="Mev_diP_decarb"/>
</dbReference>
<dbReference type="InterPro" id="IPR053859">
    <property type="entry name" value="MVD-like_N"/>
</dbReference>
<evidence type="ECO:0000256" key="10">
    <source>
        <dbReference type="ARBA" id="ARBA00023098"/>
    </source>
</evidence>
<comment type="catalytic activity">
    <reaction evidence="16">
        <text>(R)-5-diphosphomevalonate + ATP = isopentenyl diphosphate + ADP + phosphate + CO2</text>
        <dbReference type="Rhea" id="RHEA:23732"/>
        <dbReference type="ChEBI" id="CHEBI:16526"/>
        <dbReference type="ChEBI" id="CHEBI:30616"/>
        <dbReference type="ChEBI" id="CHEBI:43474"/>
        <dbReference type="ChEBI" id="CHEBI:57557"/>
        <dbReference type="ChEBI" id="CHEBI:128769"/>
        <dbReference type="ChEBI" id="CHEBI:456216"/>
        <dbReference type="EC" id="4.1.1.33"/>
    </reaction>
</comment>
<evidence type="ECO:0000313" key="19">
    <source>
        <dbReference type="EMBL" id="KRT85554.1"/>
    </source>
</evidence>
<dbReference type="Gene3D" id="3.30.70.890">
    <property type="entry name" value="GHMP kinase, C-terminal domain"/>
    <property type="match status" value="1"/>
</dbReference>
<keyword evidence="6" id="KW-0547">Nucleotide-binding</keyword>
<evidence type="ECO:0000259" key="17">
    <source>
        <dbReference type="Pfam" id="PF18376"/>
    </source>
</evidence>
<dbReference type="GO" id="GO:0019287">
    <property type="term" value="P:isopentenyl diphosphate biosynthetic process, mevalonate pathway"/>
    <property type="evidence" value="ECO:0007669"/>
    <property type="project" value="InterPro"/>
</dbReference>
<keyword evidence="8" id="KW-0752">Steroid biosynthesis</keyword>
<evidence type="ECO:0000256" key="6">
    <source>
        <dbReference type="ARBA" id="ARBA00022741"/>
    </source>
</evidence>
<dbReference type="PANTHER" id="PTHR10977:SF3">
    <property type="entry name" value="DIPHOSPHOMEVALONATE DECARBOXYLASE"/>
    <property type="match status" value="1"/>
</dbReference>
<dbReference type="PANTHER" id="PTHR10977">
    <property type="entry name" value="DIPHOSPHOMEVALONATE DECARBOXYLASE"/>
    <property type="match status" value="1"/>
</dbReference>
<dbReference type="EMBL" id="LJIG01001386">
    <property type="protein sequence ID" value="KRT85554.1"/>
    <property type="molecule type" value="Genomic_DNA"/>
</dbReference>
<evidence type="ECO:0000256" key="2">
    <source>
        <dbReference type="ARBA" id="ARBA00008831"/>
    </source>
</evidence>
<dbReference type="InterPro" id="IPR036554">
    <property type="entry name" value="GHMP_kinase_C_sf"/>
</dbReference>
<name>A0A0T6BDZ8_9SCAR</name>
<keyword evidence="11" id="KW-1207">Sterol metabolism</keyword>
<evidence type="ECO:0000256" key="8">
    <source>
        <dbReference type="ARBA" id="ARBA00022955"/>
    </source>
</evidence>
<evidence type="ECO:0000256" key="1">
    <source>
        <dbReference type="ARBA" id="ARBA00003812"/>
    </source>
</evidence>
<dbReference type="GO" id="GO:0004163">
    <property type="term" value="F:diphosphomevalonate decarboxylase activity"/>
    <property type="evidence" value="ECO:0007669"/>
    <property type="project" value="UniProtKB-EC"/>
</dbReference>
<sequence length="318" mass="35225">KRDDELILPINDSISSTLDTNQMSAKTTIMANPNFIENKIWLNGKEESFNGPRLQSCLKEIKRRVQESKKRSDIIEWNIHICSENNFPTAAGLASSAAGYACLIFALAKLYDVEGDISGLARRGSGSACRSVYGGWVKWWKGNRSDGLDSIAVQLAPASHWPDMRIIILVVNESRKKHGSTDAMKRSIATSTLLSARADTIVPGRISEMESAIKSKDFPKFAEITMRDSNQFHAICLDTYPPCFYLNNVSHAIIEFVHAYNEFRGSAQVAYTYDAGPNACLYTLENNVGEIISIINEIFPTNISEGYIKGIPVEGCTI</sequence>
<evidence type="ECO:0000256" key="15">
    <source>
        <dbReference type="ARBA" id="ARBA00032827"/>
    </source>
</evidence>
<feature type="non-terminal residue" evidence="19">
    <location>
        <position position="318"/>
    </location>
</feature>
<keyword evidence="5" id="KW-0444">Lipid biosynthesis</keyword>
<keyword evidence="13" id="KW-0456">Lyase</keyword>
<evidence type="ECO:0000256" key="13">
    <source>
        <dbReference type="ARBA" id="ARBA00023239"/>
    </source>
</evidence>
<dbReference type="GO" id="GO:0005829">
    <property type="term" value="C:cytosol"/>
    <property type="evidence" value="ECO:0007669"/>
    <property type="project" value="InterPro"/>
</dbReference>
<evidence type="ECO:0000259" key="18">
    <source>
        <dbReference type="Pfam" id="PF22700"/>
    </source>
</evidence>
<dbReference type="FunFam" id="3.30.230.10:FF:000080">
    <property type="entry name" value="Diphosphomevalonate decarboxylase"/>
    <property type="match status" value="1"/>
</dbReference>
<dbReference type="GO" id="GO:0005524">
    <property type="term" value="F:ATP binding"/>
    <property type="evidence" value="ECO:0007669"/>
    <property type="project" value="UniProtKB-KW"/>
</dbReference>
<keyword evidence="9" id="KW-0756">Sterol biosynthesis</keyword>
<dbReference type="OrthoDB" id="10253702at2759"/>
<dbReference type="GO" id="GO:0016126">
    <property type="term" value="P:sterol biosynthetic process"/>
    <property type="evidence" value="ECO:0007669"/>
    <property type="project" value="UniProtKB-KW"/>
</dbReference>
<dbReference type="NCBIfam" id="TIGR01240">
    <property type="entry name" value="mevDPdecarb"/>
    <property type="match status" value="1"/>
</dbReference>
<protein>
    <recommendedName>
        <fullName evidence="4">Diphosphomevalonate decarboxylase</fullName>
        <ecNumber evidence="3">4.1.1.33</ecNumber>
    </recommendedName>
    <alternativeName>
        <fullName evidence="14">Mevalonate (diphospho)decarboxylase</fullName>
    </alternativeName>
    <alternativeName>
        <fullName evidence="15">Mevalonate pyrophosphate decarboxylase</fullName>
    </alternativeName>
</protein>
<dbReference type="Proteomes" id="UP000051574">
    <property type="component" value="Unassembled WGS sequence"/>
</dbReference>
<keyword evidence="7" id="KW-0067">ATP-binding</keyword>
<evidence type="ECO:0000256" key="3">
    <source>
        <dbReference type="ARBA" id="ARBA00012296"/>
    </source>
</evidence>
<evidence type="ECO:0000256" key="16">
    <source>
        <dbReference type="ARBA" id="ARBA00048154"/>
    </source>
</evidence>
<evidence type="ECO:0000256" key="14">
    <source>
        <dbReference type="ARBA" id="ARBA00031325"/>
    </source>
</evidence>
<keyword evidence="10" id="KW-0443">Lipid metabolism</keyword>
<dbReference type="InterPro" id="IPR020568">
    <property type="entry name" value="Ribosomal_Su5_D2-typ_SF"/>
</dbReference>
<evidence type="ECO:0000256" key="12">
    <source>
        <dbReference type="ARBA" id="ARBA00023221"/>
    </source>
</evidence>
<proteinExistence type="inferred from homology"/>
<evidence type="ECO:0000256" key="11">
    <source>
        <dbReference type="ARBA" id="ARBA00023166"/>
    </source>
</evidence>
<accession>A0A0T6BDZ8</accession>
<keyword evidence="12" id="KW-0753">Steroid metabolism</keyword>
<comment type="caution">
    <text evidence="19">The sequence shown here is derived from an EMBL/GenBank/DDBJ whole genome shotgun (WGS) entry which is preliminary data.</text>
</comment>
<evidence type="ECO:0000256" key="9">
    <source>
        <dbReference type="ARBA" id="ARBA00023011"/>
    </source>
</evidence>
<dbReference type="InterPro" id="IPR041431">
    <property type="entry name" value="Mvd1_C"/>
</dbReference>
<dbReference type="InterPro" id="IPR005935">
    <property type="entry name" value="Mev_decarb"/>
</dbReference>
<evidence type="ECO:0000256" key="5">
    <source>
        <dbReference type="ARBA" id="ARBA00022516"/>
    </source>
</evidence>
<feature type="non-terminal residue" evidence="19">
    <location>
        <position position="1"/>
    </location>
</feature>
<dbReference type="SUPFAM" id="SSF55060">
    <property type="entry name" value="GHMP Kinase, C-terminal domain"/>
    <property type="match status" value="1"/>
</dbReference>
<comment type="function">
    <text evidence="1">Catalyzes the ATP dependent decarboxylation of (R)-5-diphosphomevalonate to form isopentenyl diphosphate (IPP). Functions in the mevalonate (MVA) pathway leading to isopentenyl diphosphate (IPP), a key precursor for the biosynthesis of isoprenoids and sterol synthesis.</text>
</comment>
<gene>
    <name evidence="19" type="ORF">AMK59_1236</name>
</gene>
<feature type="domain" description="Diphosphomevalonate decarboxylase-like N-terminal" evidence="18">
    <location>
        <begin position="1"/>
        <end position="152"/>
    </location>
</feature>
<dbReference type="FunFam" id="3.30.70.890:FF:000015">
    <property type="entry name" value="Diphosphomevalonate decarboxylase"/>
    <property type="match status" value="1"/>
</dbReference>
<dbReference type="Pfam" id="PF22700">
    <property type="entry name" value="MVD-like_N"/>
    <property type="match status" value="1"/>
</dbReference>
<dbReference type="Gene3D" id="3.30.230.10">
    <property type="match status" value="1"/>
</dbReference>
<evidence type="ECO:0000256" key="7">
    <source>
        <dbReference type="ARBA" id="ARBA00022840"/>
    </source>
</evidence>
<dbReference type="SUPFAM" id="SSF54211">
    <property type="entry name" value="Ribosomal protein S5 domain 2-like"/>
    <property type="match status" value="1"/>
</dbReference>
<feature type="domain" description="Mvd1 C-terminal" evidence="17">
    <location>
        <begin position="166"/>
        <end position="307"/>
    </location>
</feature>
<organism evidence="19 20">
    <name type="scientific">Oryctes borbonicus</name>
    <dbReference type="NCBI Taxonomy" id="1629725"/>
    <lineage>
        <taxon>Eukaryota</taxon>
        <taxon>Metazoa</taxon>
        <taxon>Ecdysozoa</taxon>
        <taxon>Arthropoda</taxon>
        <taxon>Hexapoda</taxon>
        <taxon>Insecta</taxon>
        <taxon>Pterygota</taxon>
        <taxon>Neoptera</taxon>
        <taxon>Endopterygota</taxon>
        <taxon>Coleoptera</taxon>
        <taxon>Polyphaga</taxon>
        <taxon>Scarabaeiformia</taxon>
        <taxon>Scarabaeidae</taxon>
        <taxon>Dynastinae</taxon>
        <taxon>Oryctes</taxon>
    </lineage>
</organism>
<dbReference type="Pfam" id="PF18376">
    <property type="entry name" value="MDD_C"/>
    <property type="match status" value="1"/>
</dbReference>
<dbReference type="InterPro" id="IPR014721">
    <property type="entry name" value="Ribsml_uS5_D2-typ_fold_subgr"/>
</dbReference>
<dbReference type="PIRSF" id="PIRSF015950">
    <property type="entry name" value="Mev_P_decrbx"/>
    <property type="match status" value="1"/>
</dbReference>
<evidence type="ECO:0000313" key="20">
    <source>
        <dbReference type="Proteomes" id="UP000051574"/>
    </source>
</evidence>
<dbReference type="EC" id="4.1.1.33" evidence="3"/>
<comment type="similarity">
    <text evidence="2">Belongs to the diphosphomevalonate decarboxylase family.</text>
</comment>
<evidence type="ECO:0000256" key="4">
    <source>
        <dbReference type="ARBA" id="ARBA00019335"/>
    </source>
</evidence>